<sequence length="305" mass="33089">MICALLIFQTPDLPAPLWHLSPWLDTPDVPPSHVDTQLARQQHRRFIKTHAPLAAIPFDARVTYVVTARHPVDAFISMYHQDRMIGPPPPGPPLVGGSPPPGPPLVGGPLPLGPPLVGGPPPFGPPSLVEPSPSGSPLLQQHTGPPPRRGPRPPAVSRHEVHRAVLDWIGAGRSSARSPNSLPATMEHLAEAWSRRAEPNVVLVHYDDLRADLEGQMRRLADELGIAVAEPSWPTLAAAATFESMRARDDVLVPPPPGIRADTGLFFRRGTSGAAREVLADDELAWYHSEIARLAPPDLVEWLHR</sequence>
<feature type="region of interest" description="Disordered" evidence="3">
    <location>
        <begin position="86"/>
        <end position="159"/>
    </location>
</feature>
<dbReference type="InterPro" id="IPR000863">
    <property type="entry name" value="Sulfotransferase_dom"/>
</dbReference>
<dbReference type="Proteomes" id="UP001523369">
    <property type="component" value="Unassembled WGS sequence"/>
</dbReference>
<evidence type="ECO:0000256" key="1">
    <source>
        <dbReference type="ARBA" id="ARBA00005771"/>
    </source>
</evidence>
<organism evidence="5 6">
    <name type="scientific">Paractinoplanes aksuensis</name>
    <dbReference type="NCBI Taxonomy" id="2939490"/>
    <lineage>
        <taxon>Bacteria</taxon>
        <taxon>Bacillati</taxon>
        <taxon>Actinomycetota</taxon>
        <taxon>Actinomycetes</taxon>
        <taxon>Micromonosporales</taxon>
        <taxon>Micromonosporaceae</taxon>
        <taxon>Paractinoplanes</taxon>
    </lineage>
</organism>
<name>A0ABT1E4T7_9ACTN</name>
<dbReference type="RefSeq" id="WP_253243300.1">
    <property type="nucleotide sequence ID" value="NZ_JAMYJR010000056.1"/>
</dbReference>
<keyword evidence="2" id="KW-0808">Transferase</keyword>
<feature type="compositionally biased region" description="Pro residues" evidence="3">
    <location>
        <begin position="144"/>
        <end position="154"/>
    </location>
</feature>
<comment type="caution">
    <text evidence="5">The sequence shown here is derived from an EMBL/GenBank/DDBJ whole genome shotgun (WGS) entry which is preliminary data.</text>
</comment>
<gene>
    <name evidence="5" type="ORF">M1L60_42565</name>
</gene>
<proteinExistence type="inferred from homology"/>
<reference evidence="5 6" key="1">
    <citation type="submission" date="2022-06" db="EMBL/GenBank/DDBJ databases">
        <title>New Species of the Genus Actinoplanes, ActinopZanes ferrugineus.</title>
        <authorList>
            <person name="Ding P."/>
        </authorList>
    </citation>
    <scope>NUCLEOTIDE SEQUENCE [LARGE SCALE GENOMIC DNA]</scope>
    <source>
        <strain evidence="5 6">TRM88003</strain>
    </source>
</reference>
<evidence type="ECO:0000259" key="4">
    <source>
        <dbReference type="Pfam" id="PF00685"/>
    </source>
</evidence>
<feature type="compositionally biased region" description="Pro residues" evidence="3">
    <location>
        <begin position="86"/>
        <end position="125"/>
    </location>
</feature>
<dbReference type="EMBL" id="JAMYJR010000056">
    <property type="protein sequence ID" value="MCO8277281.1"/>
    <property type="molecule type" value="Genomic_DNA"/>
</dbReference>
<dbReference type="Gene3D" id="3.40.50.300">
    <property type="entry name" value="P-loop containing nucleotide triphosphate hydrolases"/>
    <property type="match status" value="2"/>
</dbReference>
<accession>A0ABT1E4T7</accession>
<keyword evidence="6" id="KW-1185">Reference proteome</keyword>
<comment type="similarity">
    <text evidence="1">Belongs to the sulfotransferase 1 family.</text>
</comment>
<protein>
    <submittedName>
        <fullName evidence="5">Sulfotransferase domain-containing protein</fullName>
    </submittedName>
</protein>
<evidence type="ECO:0000313" key="5">
    <source>
        <dbReference type="EMBL" id="MCO8277281.1"/>
    </source>
</evidence>
<dbReference type="PANTHER" id="PTHR11783">
    <property type="entry name" value="SULFOTRANSFERASE SULT"/>
    <property type="match status" value="1"/>
</dbReference>
<evidence type="ECO:0000313" key="6">
    <source>
        <dbReference type="Proteomes" id="UP001523369"/>
    </source>
</evidence>
<dbReference type="Pfam" id="PF00685">
    <property type="entry name" value="Sulfotransfer_1"/>
    <property type="match status" value="2"/>
</dbReference>
<feature type="domain" description="Sulfotransferase" evidence="4">
    <location>
        <begin position="8"/>
        <end position="87"/>
    </location>
</feature>
<evidence type="ECO:0000256" key="3">
    <source>
        <dbReference type="SAM" id="MobiDB-lite"/>
    </source>
</evidence>
<dbReference type="SUPFAM" id="SSF52540">
    <property type="entry name" value="P-loop containing nucleoside triphosphate hydrolases"/>
    <property type="match status" value="1"/>
</dbReference>
<evidence type="ECO:0000256" key="2">
    <source>
        <dbReference type="ARBA" id="ARBA00022679"/>
    </source>
</evidence>
<feature type="domain" description="Sulfotransferase" evidence="4">
    <location>
        <begin position="186"/>
        <end position="277"/>
    </location>
</feature>
<dbReference type="InterPro" id="IPR027417">
    <property type="entry name" value="P-loop_NTPase"/>
</dbReference>